<keyword evidence="1" id="KW-1133">Transmembrane helix</keyword>
<keyword evidence="1" id="KW-0812">Transmembrane</keyword>
<name>A0A2P6QJG6_ROSCH</name>
<organism evidence="2 3">
    <name type="scientific">Rosa chinensis</name>
    <name type="common">China rose</name>
    <dbReference type="NCBI Taxonomy" id="74649"/>
    <lineage>
        <taxon>Eukaryota</taxon>
        <taxon>Viridiplantae</taxon>
        <taxon>Streptophyta</taxon>
        <taxon>Embryophyta</taxon>
        <taxon>Tracheophyta</taxon>
        <taxon>Spermatophyta</taxon>
        <taxon>Magnoliopsida</taxon>
        <taxon>eudicotyledons</taxon>
        <taxon>Gunneridae</taxon>
        <taxon>Pentapetalae</taxon>
        <taxon>rosids</taxon>
        <taxon>fabids</taxon>
        <taxon>Rosales</taxon>
        <taxon>Rosaceae</taxon>
        <taxon>Rosoideae</taxon>
        <taxon>Rosoideae incertae sedis</taxon>
        <taxon>Rosa</taxon>
    </lineage>
</organism>
<sequence>MLVFKRKFLTLLGNKLLFFLLWSARGSSSRWLQCLSFSLFTHIMQKPLMIYGFVVVLGCTFVKYFGSSPLINEWRLIYNYMNMIC</sequence>
<proteinExistence type="predicted"/>
<evidence type="ECO:0000313" key="2">
    <source>
        <dbReference type="EMBL" id="PRQ34322.1"/>
    </source>
</evidence>
<dbReference type="Gramene" id="PRQ34322">
    <property type="protein sequence ID" value="PRQ34322"/>
    <property type="gene ID" value="RchiOBHm_Chr5g0067531"/>
</dbReference>
<evidence type="ECO:0000256" key="1">
    <source>
        <dbReference type="SAM" id="Phobius"/>
    </source>
</evidence>
<dbReference type="EMBL" id="PDCK01000043">
    <property type="protein sequence ID" value="PRQ34322.1"/>
    <property type="molecule type" value="Genomic_DNA"/>
</dbReference>
<accession>A0A2P6QJG6</accession>
<protein>
    <submittedName>
        <fullName evidence="2">Uncharacterized protein</fullName>
    </submittedName>
</protein>
<dbReference type="AlphaFoldDB" id="A0A2P6QJG6"/>
<evidence type="ECO:0000313" key="3">
    <source>
        <dbReference type="Proteomes" id="UP000238479"/>
    </source>
</evidence>
<gene>
    <name evidence="2" type="ORF">RchiOBHm_Chr5g0067531</name>
</gene>
<feature type="transmembrane region" description="Helical" evidence="1">
    <location>
        <begin position="50"/>
        <end position="66"/>
    </location>
</feature>
<keyword evidence="1" id="KW-0472">Membrane</keyword>
<keyword evidence="3" id="KW-1185">Reference proteome</keyword>
<comment type="caution">
    <text evidence="2">The sequence shown here is derived from an EMBL/GenBank/DDBJ whole genome shotgun (WGS) entry which is preliminary data.</text>
</comment>
<reference evidence="2 3" key="1">
    <citation type="journal article" date="2018" name="Nat. Genet.">
        <title>The Rosa genome provides new insights in the design of modern roses.</title>
        <authorList>
            <person name="Bendahmane M."/>
        </authorList>
    </citation>
    <scope>NUCLEOTIDE SEQUENCE [LARGE SCALE GENOMIC DNA]</scope>
    <source>
        <strain evidence="3">cv. Old Blush</strain>
    </source>
</reference>
<dbReference type="Proteomes" id="UP000238479">
    <property type="component" value="Chromosome 5"/>
</dbReference>